<evidence type="ECO:0000313" key="3">
    <source>
        <dbReference type="Proteomes" id="UP000023152"/>
    </source>
</evidence>
<keyword evidence="3" id="KW-1185">Reference proteome</keyword>
<protein>
    <submittedName>
        <fullName evidence="2">Uncharacterized protein</fullName>
    </submittedName>
</protein>
<dbReference type="EMBL" id="ASPP01020796">
    <property type="protein sequence ID" value="ETO13140.1"/>
    <property type="molecule type" value="Genomic_DNA"/>
</dbReference>
<gene>
    <name evidence="2" type="ORF">RFI_24235</name>
</gene>
<keyword evidence="1" id="KW-0472">Membrane</keyword>
<evidence type="ECO:0000313" key="2">
    <source>
        <dbReference type="EMBL" id="ETO13140.1"/>
    </source>
</evidence>
<name>X6MJ92_RETFI</name>
<comment type="caution">
    <text evidence="2">The sequence shown here is derived from an EMBL/GenBank/DDBJ whole genome shotgun (WGS) entry which is preliminary data.</text>
</comment>
<proteinExistence type="predicted"/>
<feature type="transmembrane region" description="Helical" evidence="1">
    <location>
        <begin position="102"/>
        <end position="122"/>
    </location>
</feature>
<dbReference type="Proteomes" id="UP000023152">
    <property type="component" value="Unassembled WGS sequence"/>
</dbReference>
<sequence length="131" mass="15243">MRERENESGSSNKRKIEQLERQEVLNVEDAKARKQAIIRESHTLNGMEEEKALPFDSSDSILSRTLQKAITERDTLHANVLDDFNTFQQHLLNELRGIKNGAVTFATQHVCCCVFNYIVFFFNKKKKKKQK</sequence>
<reference evidence="2 3" key="1">
    <citation type="journal article" date="2013" name="Curr. Biol.">
        <title>The Genome of the Foraminiferan Reticulomyxa filosa.</title>
        <authorList>
            <person name="Glockner G."/>
            <person name="Hulsmann N."/>
            <person name="Schleicher M."/>
            <person name="Noegel A.A."/>
            <person name="Eichinger L."/>
            <person name="Gallinger C."/>
            <person name="Pawlowski J."/>
            <person name="Sierra R."/>
            <person name="Euteneuer U."/>
            <person name="Pillet L."/>
            <person name="Moustafa A."/>
            <person name="Platzer M."/>
            <person name="Groth M."/>
            <person name="Szafranski K."/>
            <person name="Schliwa M."/>
        </authorList>
    </citation>
    <scope>NUCLEOTIDE SEQUENCE [LARGE SCALE GENOMIC DNA]</scope>
</reference>
<evidence type="ECO:0000256" key="1">
    <source>
        <dbReference type="SAM" id="Phobius"/>
    </source>
</evidence>
<organism evidence="2 3">
    <name type="scientific">Reticulomyxa filosa</name>
    <dbReference type="NCBI Taxonomy" id="46433"/>
    <lineage>
        <taxon>Eukaryota</taxon>
        <taxon>Sar</taxon>
        <taxon>Rhizaria</taxon>
        <taxon>Retaria</taxon>
        <taxon>Foraminifera</taxon>
        <taxon>Monothalamids</taxon>
        <taxon>Reticulomyxidae</taxon>
        <taxon>Reticulomyxa</taxon>
    </lineage>
</organism>
<dbReference type="AlphaFoldDB" id="X6MJ92"/>
<keyword evidence="1" id="KW-1133">Transmembrane helix</keyword>
<keyword evidence="1" id="KW-0812">Transmembrane</keyword>
<accession>X6MJ92</accession>